<organism evidence="2 3">
    <name type="scientific">Methanobrevibacter thaueri</name>
    <dbReference type="NCBI Taxonomy" id="190975"/>
    <lineage>
        <taxon>Archaea</taxon>
        <taxon>Methanobacteriati</taxon>
        <taxon>Methanobacteriota</taxon>
        <taxon>Methanomada group</taxon>
        <taxon>Methanobacteria</taxon>
        <taxon>Methanobacteriales</taxon>
        <taxon>Methanobacteriaceae</taxon>
        <taxon>Methanobrevibacter</taxon>
    </lineage>
</organism>
<protein>
    <submittedName>
        <fullName evidence="2">Lineage-specific thermal regulator protein</fullName>
    </submittedName>
</protein>
<dbReference type="Gene3D" id="1.10.10.10">
    <property type="entry name" value="Winged helix-like DNA-binding domain superfamily/Winged helix DNA-binding domain"/>
    <property type="match status" value="1"/>
</dbReference>
<dbReference type="SUPFAM" id="SSF46785">
    <property type="entry name" value="Winged helix' DNA-binding domain"/>
    <property type="match status" value="1"/>
</dbReference>
<comment type="caution">
    <text evidence="2">The sequence shown here is derived from an EMBL/GenBank/DDBJ whole genome shotgun (WGS) entry which is preliminary data.</text>
</comment>
<evidence type="ECO:0000313" key="2">
    <source>
        <dbReference type="EMBL" id="PWB84889.1"/>
    </source>
</evidence>
<dbReference type="InterPro" id="IPR005149">
    <property type="entry name" value="Tscrpt_reg_PadR_N"/>
</dbReference>
<name>A0A315Y6A2_9EURY</name>
<dbReference type="Proteomes" id="UP000251717">
    <property type="component" value="Unassembled WGS sequence"/>
</dbReference>
<dbReference type="AlphaFoldDB" id="A0A315Y6A2"/>
<dbReference type="InterPro" id="IPR036390">
    <property type="entry name" value="WH_DNA-bd_sf"/>
</dbReference>
<dbReference type="Pfam" id="PF03551">
    <property type="entry name" value="PadR"/>
    <property type="match status" value="1"/>
</dbReference>
<evidence type="ECO:0000313" key="3">
    <source>
        <dbReference type="Proteomes" id="UP000251717"/>
    </source>
</evidence>
<evidence type="ECO:0000259" key="1">
    <source>
        <dbReference type="Pfam" id="PF03551"/>
    </source>
</evidence>
<accession>A0A315Y6A2</accession>
<dbReference type="EMBL" id="MZGS01000029">
    <property type="protein sequence ID" value="PWB84889.1"/>
    <property type="molecule type" value="Genomic_DNA"/>
</dbReference>
<proteinExistence type="predicted"/>
<gene>
    <name evidence="2" type="ORF">MBBTH_20330</name>
</gene>
<dbReference type="InterPro" id="IPR052509">
    <property type="entry name" value="Metal_resp_DNA-bind_regulator"/>
</dbReference>
<feature type="domain" description="Transcription regulator PadR N-terminal" evidence="1">
    <location>
        <begin position="27"/>
        <end position="104"/>
    </location>
</feature>
<dbReference type="OrthoDB" id="56053at2157"/>
<sequence length="138" mass="16102">MTDENDFNKSHEKLVKQFSNGITHNLILWIISKENIHGYGIMKKLEEFFNFDCNQCDIKINSSKVYPILSKMEKVGLIAGEWKVNENNKRVKYYSITEKGEIVLGHVQTHMSNVLNSPTWLAFFKDMTGMEINNEKRN</sequence>
<dbReference type="InterPro" id="IPR036388">
    <property type="entry name" value="WH-like_DNA-bd_sf"/>
</dbReference>
<keyword evidence="3" id="KW-1185">Reference proteome</keyword>
<dbReference type="PANTHER" id="PTHR33169">
    <property type="entry name" value="PADR-FAMILY TRANSCRIPTIONAL REGULATOR"/>
    <property type="match status" value="1"/>
</dbReference>
<dbReference type="RefSeq" id="WP_116592914.1">
    <property type="nucleotide sequence ID" value="NZ_JBGUNC010000012.1"/>
</dbReference>
<dbReference type="PANTHER" id="PTHR33169:SF14">
    <property type="entry name" value="TRANSCRIPTIONAL REGULATOR RV3488"/>
    <property type="match status" value="1"/>
</dbReference>
<reference evidence="2 3" key="1">
    <citation type="submission" date="2017-03" db="EMBL/GenBank/DDBJ databases">
        <title>Genome sequence of Methanobrevibacter thaueri.</title>
        <authorList>
            <person name="Poehlein A."/>
            <person name="Seedorf H."/>
            <person name="Daniel R."/>
        </authorList>
    </citation>
    <scope>NUCLEOTIDE SEQUENCE [LARGE SCALE GENOMIC DNA]</scope>
    <source>
        <strain evidence="2 3">DSM 11995</strain>
    </source>
</reference>